<accession>A0A9P6VZT5</accession>
<dbReference type="EMBL" id="PUHQ01000042">
    <property type="protein sequence ID" value="KAG0660632.1"/>
    <property type="molecule type" value="Genomic_DNA"/>
</dbReference>
<dbReference type="Pfam" id="PF02297">
    <property type="entry name" value="COX6B"/>
    <property type="match status" value="1"/>
</dbReference>
<name>A0A9P6VZT5_RHOMI</name>
<dbReference type="PROSITE" id="PS51808">
    <property type="entry name" value="CHCH"/>
    <property type="match status" value="1"/>
</dbReference>
<dbReference type="SUPFAM" id="SSF47694">
    <property type="entry name" value="Cytochrome c oxidase subunit h"/>
    <property type="match status" value="1"/>
</dbReference>
<feature type="compositionally biased region" description="Low complexity" evidence="5">
    <location>
        <begin position="1"/>
        <end position="30"/>
    </location>
</feature>
<keyword evidence="7" id="KW-1185">Reference proteome</keyword>
<organism evidence="6 7">
    <name type="scientific">Rhodotorula mucilaginosa</name>
    <name type="common">Yeast</name>
    <name type="synonym">Rhodotorula rubra</name>
    <dbReference type="NCBI Taxonomy" id="5537"/>
    <lineage>
        <taxon>Eukaryota</taxon>
        <taxon>Fungi</taxon>
        <taxon>Dikarya</taxon>
        <taxon>Basidiomycota</taxon>
        <taxon>Pucciniomycotina</taxon>
        <taxon>Microbotryomycetes</taxon>
        <taxon>Sporidiobolales</taxon>
        <taxon>Sporidiobolaceae</taxon>
        <taxon>Rhodotorula</taxon>
    </lineage>
</organism>
<proteinExistence type="inferred from homology"/>
<dbReference type="AlphaFoldDB" id="A0A9P6VZT5"/>
<dbReference type="Gene3D" id="1.10.10.140">
    <property type="entry name" value="Cytochrome c oxidase, subunit VIb"/>
    <property type="match status" value="1"/>
</dbReference>
<dbReference type="OrthoDB" id="5545577at2759"/>
<comment type="subcellular location">
    <subcellularLocation>
        <location evidence="1">Mitochondrion</location>
    </subcellularLocation>
</comment>
<comment type="caution">
    <text evidence="6">The sequence shown here is derived from an EMBL/GenBank/DDBJ whole genome shotgun (WGS) entry which is preliminary data.</text>
</comment>
<keyword evidence="3" id="KW-0496">Mitochondrion</keyword>
<dbReference type="InterPro" id="IPR048281">
    <property type="entry name" value="COA6_fun"/>
</dbReference>
<comment type="similarity">
    <text evidence="2">Belongs to the cytochrome c oxidase subunit 6B family.</text>
</comment>
<dbReference type="PANTHER" id="PTHR47677">
    <property type="entry name" value="CYTOCHROME C OXIDASE ASSEMBLY FACTOR 6"/>
    <property type="match status" value="1"/>
</dbReference>
<dbReference type="Proteomes" id="UP000777482">
    <property type="component" value="Unassembled WGS sequence"/>
</dbReference>
<evidence type="ECO:0000256" key="4">
    <source>
        <dbReference type="ARBA" id="ARBA00023157"/>
    </source>
</evidence>
<evidence type="ECO:0000256" key="1">
    <source>
        <dbReference type="ARBA" id="ARBA00004173"/>
    </source>
</evidence>
<evidence type="ECO:0000256" key="2">
    <source>
        <dbReference type="ARBA" id="ARBA00006425"/>
    </source>
</evidence>
<dbReference type="InterPro" id="IPR036549">
    <property type="entry name" value="CX6/COA6-like_sf"/>
</dbReference>
<reference evidence="6 7" key="1">
    <citation type="submission" date="2020-11" db="EMBL/GenBank/DDBJ databases">
        <title>Kefir isolates.</title>
        <authorList>
            <person name="Marcisauskas S."/>
            <person name="Kim Y."/>
            <person name="Blasche S."/>
        </authorList>
    </citation>
    <scope>NUCLEOTIDE SEQUENCE [LARGE SCALE GENOMIC DNA]</scope>
    <source>
        <strain evidence="6 7">KR</strain>
    </source>
</reference>
<evidence type="ECO:0000313" key="7">
    <source>
        <dbReference type="Proteomes" id="UP000777482"/>
    </source>
</evidence>
<sequence>MGWFSSSSASSAADSAAAPAAAAGPAAAAPDRSQRAQCWTSRDAYFGCLDKNNVQAPGQEGEGVCKAENDEYRTKCAASWVDYFNKRRVLALRQDLMERRAADQVREMASGSNKRA</sequence>
<evidence type="ECO:0000256" key="5">
    <source>
        <dbReference type="SAM" id="MobiDB-lite"/>
    </source>
</evidence>
<protein>
    <submittedName>
        <fullName evidence="6">Uncharacterized protein</fullName>
    </submittedName>
</protein>
<dbReference type="PANTHER" id="PTHR47677:SF1">
    <property type="entry name" value="CYTOCHROME C OXIDASE ASSEMBLY FACTOR 6"/>
    <property type="match status" value="1"/>
</dbReference>
<gene>
    <name evidence="6" type="ORF">C6P46_004495</name>
</gene>
<feature type="region of interest" description="Disordered" evidence="5">
    <location>
        <begin position="1"/>
        <end position="34"/>
    </location>
</feature>
<keyword evidence="4" id="KW-1015">Disulfide bond</keyword>
<dbReference type="GO" id="GO:0005739">
    <property type="term" value="C:mitochondrion"/>
    <property type="evidence" value="ECO:0007669"/>
    <property type="project" value="UniProtKB-SubCell"/>
</dbReference>
<evidence type="ECO:0000313" key="6">
    <source>
        <dbReference type="EMBL" id="KAG0660632.1"/>
    </source>
</evidence>
<dbReference type="InterPro" id="IPR048280">
    <property type="entry name" value="COX6B-like"/>
</dbReference>
<evidence type="ECO:0000256" key="3">
    <source>
        <dbReference type="ARBA" id="ARBA00023128"/>
    </source>
</evidence>